<evidence type="ECO:0000256" key="1">
    <source>
        <dbReference type="SAM" id="SignalP"/>
    </source>
</evidence>
<dbReference type="AlphaFoldDB" id="A0A9X2G243"/>
<comment type="caution">
    <text evidence="2">The sequence shown here is derived from an EMBL/GenBank/DDBJ whole genome shotgun (WGS) entry which is preliminary data.</text>
</comment>
<evidence type="ECO:0000313" key="3">
    <source>
        <dbReference type="Proteomes" id="UP001139493"/>
    </source>
</evidence>
<name>A0A9X2G243_9MICO</name>
<dbReference type="EMBL" id="JAMTCS010000008">
    <property type="protein sequence ID" value="MCP2265424.1"/>
    <property type="molecule type" value="Genomic_DNA"/>
</dbReference>
<feature type="chain" id="PRO_5040804965" evidence="1">
    <location>
        <begin position="19"/>
        <end position="219"/>
    </location>
</feature>
<keyword evidence="1" id="KW-0732">Signal</keyword>
<keyword evidence="3" id="KW-1185">Reference proteome</keyword>
<accession>A0A9X2G243</accession>
<evidence type="ECO:0000313" key="2">
    <source>
        <dbReference type="EMBL" id="MCP2265424.1"/>
    </source>
</evidence>
<feature type="signal peptide" evidence="1">
    <location>
        <begin position="1"/>
        <end position="18"/>
    </location>
</feature>
<reference evidence="2" key="1">
    <citation type="submission" date="2022-06" db="EMBL/GenBank/DDBJ databases">
        <title>Genomic Encyclopedia of Archaeal and Bacterial Type Strains, Phase II (KMG-II): from individual species to whole genera.</title>
        <authorList>
            <person name="Goeker M."/>
        </authorList>
    </citation>
    <scope>NUCLEOTIDE SEQUENCE</scope>
    <source>
        <strain evidence="2">DSM 26652</strain>
    </source>
</reference>
<protein>
    <submittedName>
        <fullName evidence="2">Uncharacterized protein</fullName>
    </submittedName>
</protein>
<gene>
    <name evidence="2" type="ORF">APR03_002780</name>
</gene>
<proteinExistence type="predicted"/>
<organism evidence="2 3">
    <name type="scientific">Promicromonospora thailandica</name>
    <dbReference type="NCBI Taxonomy" id="765201"/>
    <lineage>
        <taxon>Bacteria</taxon>
        <taxon>Bacillati</taxon>
        <taxon>Actinomycetota</taxon>
        <taxon>Actinomycetes</taxon>
        <taxon>Micrococcales</taxon>
        <taxon>Promicromonosporaceae</taxon>
        <taxon>Promicromonospora</taxon>
    </lineage>
</organism>
<dbReference type="Proteomes" id="UP001139493">
    <property type="component" value="Unassembled WGS sequence"/>
</dbReference>
<sequence length="219" mass="21696">MVLLLLVGVLPAGVTGCAALGPAGEACVDWVTFETPADAAADASAVLLGTVVERDGTERLYGVDAHRWLVDVERVLEPRDGTGGTGGSGEIWSSRRDLDVHHQISAQTPDLAGAVGAVGAAAAKAAVAPGPLITAGERVAVLSTPETCTGGGAYPSGDPLDPASGLAGPDGTVVLLVTTATDVTDGGGSLSLLTPYQGVLTPAADGSLPAEWPATWPSP</sequence>